<keyword evidence="2" id="KW-1185">Reference proteome</keyword>
<dbReference type="SUPFAM" id="SSF48452">
    <property type="entry name" value="TPR-like"/>
    <property type="match status" value="1"/>
</dbReference>
<dbReference type="PANTHER" id="PTHR21581">
    <property type="entry name" value="D-ALANYL-D-ALANINE CARBOXYPEPTIDASE"/>
    <property type="match status" value="1"/>
</dbReference>
<dbReference type="AlphaFoldDB" id="A0A081CIH3"/>
<reference evidence="1" key="1">
    <citation type="submission" date="2014-07" db="EMBL/GenBank/DDBJ databases">
        <title>Draft genome sequence of the yeast Pseudozyma antarctica JCM 10317 known as a producer of lipase B which used in a wide range of industrial applications.</title>
        <authorList>
            <person name="Morita T."/>
            <person name="Saika A."/>
            <person name="Koike H."/>
        </authorList>
    </citation>
    <scope>NUCLEOTIDE SEQUENCE</scope>
    <source>
        <strain evidence="1">JCM 10317</strain>
    </source>
</reference>
<evidence type="ECO:0000313" key="1">
    <source>
        <dbReference type="EMBL" id="GAK66469.1"/>
    </source>
</evidence>
<dbReference type="HOGENOM" id="CLU_028756_0_0_1"/>
<dbReference type="Gene3D" id="1.25.40.10">
    <property type="entry name" value="Tetratricopeptide repeat domain"/>
    <property type="match status" value="1"/>
</dbReference>
<protein>
    <submittedName>
        <fullName evidence="1">Uncharacterized protein</fullName>
    </submittedName>
</protein>
<dbReference type="GeneID" id="26305571"/>
<name>A0A081CIH3_PSEA2</name>
<organism evidence="1">
    <name type="scientific">Pseudozyma antarctica</name>
    <name type="common">Yeast</name>
    <name type="synonym">Candida antarctica</name>
    <dbReference type="NCBI Taxonomy" id="84753"/>
    <lineage>
        <taxon>Eukaryota</taxon>
        <taxon>Fungi</taxon>
        <taxon>Dikarya</taxon>
        <taxon>Basidiomycota</taxon>
        <taxon>Ustilaginomycotina</taxon>
        <taxon>Ustilaginomycetes</taxon>
        <taxon>Ustilaginales</taxon>
        <taxon>Ustilaginaceae</taxon>
        <taxon>Moesziomyces</taxon>
    </lineage>
</organism>
<dbReference type="InterPro" id="IPR011990">
    <property type="entry name" value="TPR-like_helical_dom_sf"/>
</dbReference>
<dbReference type="GO" id="GO:0030008">
    <property type="term" value="C:TRAPP complex"/>
    <property type="evidence" value="ECO:0007669"/>
    <property type="project" value="TreeGrafter"/>
</dbReference>
<gene>
    <name evidence="1" type="ORF">PAN0_013d4691</name>
</gene>
<accession>A0A081CIH3</accession>
<dbReference type="RefSeq" id="XP_014655305.1">
    <property type="nucleotide sequence ID" value="XM_014799819.1"/>
</dbReference>
<dbReference type="EMBL" id="DF830080">
    <property type="protein sequence ID" value="GAK66469.1"/>
    <property type="molecule type" value="Genomic_DNA"/>
</dbReference>
<proteinExistence type="predicted"/>
<dbReference type="Proteomes" id="UP000053758">
    <property type="component" value="Unassembled WGS sequence"/>
</dbReference>
<sequence>MMTDTTGGGFLERDGASGGSGLASALCAGTMMGQLPASDALSILVQKHLPPPSRPVRDLSGSWHATLDTSDVDADQVLEAASTNSWRKIAVLARSTLERAGMELDEVVEWWTVRLYALARLRLYSMLRTELASVPEVLEGQEMPFGLLVLRATEAKFRGDTRSAVEQYTVLIRMCRERGGEVWRSRAIRVGMMLAFALAEARDYNAAIELLDPLVERLLSDEEGEGVQLVIVAARVWIQAGDLARALELIERAEQILPSESAVHAHIKQAKMVIATINGDFADGDGEAEGVVGALNRAVVQFYRAQLDAAIATLDAQLEAQPALVASADAVVFNTATLYELAAGDEAAVVGRKRQLLATIARWAAEPGPSSSAFKL</sequence>
<evidence type="ECO:0000313" key="2">
    <source>
        <dbReference type="Proteomes" id="UP000053758"/>
    </source>
</evidence>
<dbReference type="PANTHER" id="PTHR21581:SF6">
    <property type="entry name" value="TRAFFICKING PROTEIN PARTICLE COMPLEX SUBUNIT 12"/>
    <property type="match status" value="1"/>
</dbReference>
<dbReference type="GO" id="GO:0005794">
    <property type="term" value="C:Golgi apparatus"/>
    <property type="evidence" value="ECO:0007669"/>
    <property type="project" value="TreeGrafter"/>
</dbReference>